<gene>
    <name evidence="4" type="ORF">R5R35_001288</name>
</gene>
<dbReference type="Proteomes" id="UP001378592">
    <property type="component" value="Unassembled WGS sequence"/>
</dbReference>
<feature type="compositionally biased region" description="Basic residues" evidence="3">
    <location>
        <begin position="508"/>
        <end position="527"/>
    </location>
</feature>
<feature type="compositionally biased region" description="Polar residues" evidence="3">
    <location>
        <begin position="442"/>
        <end position="459"/>
    </location>
</feature>
<dbReference type="SUPFAM" id="SSF48371">
    <property type="entry name" value="ARM repeat"/>
    <property type="match status" value="1"/>
</dbReference>
<keyword evidence="2" id="KW-0053">Apoptosis</keyword>
<dbReference type="GO" id="GO:0003723">
    <property type="term" value="F:RNA binding"/>
    <property type="evidence" value="ECO:0007669"/>
    <property type="project" value="TreeGrafter"/>
</dbReference>
<protein>
    <recommendedName>
        <fullName evidence="6">Apoptosis inhibitor 5</fullName>
    </recommendedName>
</protein>
<evidence type="ECO:0000313" key="4">
    <source>
        <dbReference type="EMBL" id="KAK7865834.1"/>
    </source>
</evidence>
<feature type="region of interest" description="Disordered" evidence="3">
    <location>
        <begin position="442"/>
        <end position="527"/>
    </location>
</feature>
<dbReference type="AlphaFoldDB" id="A0AAN9VIZ7"/>
<evidence type="ECO:0000256" key="3">
    <source>
        <dbReference type="SAM" id="MobiDB-lite"/>
    </source>
</evidence>
<comment type="similarity">
    <text evidence="1">Belongs to the API5 family.</text>
</comment>
<keyword evidence="5" id="KW-1185">Reference proteome</keyword>
<accession>A0AAN9VIZ7</accession>
<feature type="compositionally biased region" description="Polar residues" evidence="3">
    <location>
        <begin position="467"/>
        <end position="477"/>
    </location>
</feature>
<organism evidence="4 5">
    <name type="scientific">Gryllus longicercus</name>
    <dbReference type="NCBI Taxonomy" id="2509291"/>
    <lineage>
        <taxon>Eukaryota</taxon>
        <taxon>Metazoa</taxon>
        <taxon>Ecdysozoa</taxon>
        <taxon>Arthropoda</taxon>
        <taxon>Hexapoda</taxon>
        <taxon>Insecta</taxon>
        <taxon>Pterygota</taxon>
        <taxon>Neoptera</taxon>
        <taxon>Polyneoptera</taxon>
        <taxon>Orthoptera</taxon>
        <taxon>Ensifera</taxon>
        <taxon>Gryllidea</taxon>
        <taxon>Grylloidea</taxon>
        <taxon>Gryllidae</taxon>
        <taxon>Gryllinae</taxon>
        <taxon>Gryllus</taxon>
    </lineage>
</organism>
<reference evidence="4 5" key="1">
    <citation type="submission" date="2024-03" db="EMBL/GenBank/DDBJ databases">
        <title>The genome assembly and annotation of the cricket Gryllus longicercus Weissman &amp; Gray.</title>
        <authorList>
            <person name="Szrajer S."/>
            <person name="Gray D."/>
            <person name="Ylla G."/>
        </authorList>
    </citation>
    <scope>NUCLEOTIDE SEQUENCE [LARGE SCALE GENOMIC DNA]</scope>
    <source>
        <strain evidence="4">DAG 2021-001</strain>
        <tissue evidence="4">Whole body minus gut</tissue>
    </source>
</reference>
<dbReference type="PANTHER" id="PTHR12758:SF19">
    <property type="entry name" value="APOPTOSIS INHIBITOR 5"/>
    <property type="match status" value="1"/>
</dbReference>
<dbReference type="InterPro" id="IPR011989">
    <property type="entry name" value="ARM-like"/>
</dbReference>
<dbReference type="Pfam" id="PF05918">
    <property type="entry name" value="API5"/>
    <property type="match status" value="1"/>
</dbReference>
<comment type="caution">
    <text evidence="4">The sequence shown here is derived from an EMBL/GenBank/DDBJ whole genome shotgun (WGS) entry which is preliminary data.</text>
</comment>
<evidence type="ECO:0000313" key="5">
    <source>
        <dbReference type="Proteomes" id="UP001378592"/>
    </source>
</evidence>
<evidence type="ECO:0008006" key="6">
    <source>
        <dbReference type="Google" id="ProtNLM"/>
    </source>
</evidence>
<name>A0AAN9VIZ7_9ORTH</name>
<sequence>MSVDSIEKLYKNFGILADAKDKIGEHEKEYLEIITAVKGSAKEKRLASQFIVRFFKHFPNLADQAIEAQLDLCEDEDVSIRKQAIKDLPNLCKDTKQHVQKIADILAQLLQTDESSELNVVYNSLMSVFKIDCKASLGGLFTQVLQGDDLTRERCLKFLATKVKSLGHDVVNKESEEFLISECKKVLQDVTADEFHYLMDILGWTRLGQTVSGQQELVDLVAEQADIHNDFDPRDPENDNVDRLIQCVRQALPYFSSQVDSARFVAYMCDQVLPQFGDISSSEEGADPQLEILKLFAELCTHCGTLENPDAKVEEIFERLIEYMPLPPDSEAENSTQEEPRLEFSYVECLMYGFHRLARQSPEFLTKDADRLKDFRFRLQYFARGIQGYIKKLREALQGKTPEELKTEENKIKVVALKTTSNINTLIKDLFHSPPSYKSNISLSWKPASNSNNKDSAPSSMKRHTPITFSSGESPPKQSKGDKPQREMYTPPSGKYSNKVSGYMPQRGRGRGRPRGGFRGRGWRRIY</sequence>
<dbReference type="GO" id="GO:0005634">
    <property type="term" value="C:nucleus"/>
    <property type="evidence" value="ECO:0007669"/>
    <property type="project" value="TreeGrafter"/>
</dbReference>
<dbReference type="PANTHER" id="PTHR12758">
    <property type="entry name" value="APOPTOSIS INHIBITOR 5-RELATED"/>
    <property type="match status" value="1"/>
</dbReference>
<dbReference type="InterPro" id="IPR016024">
    <property type="entry name" value="ARM-type_fold"/>
</dbReference>
<evidence type="ECO:0000256" key="2">
    <source>
        <dbReference type="ARBA" id="ARBA00022703"/>
    </source>
</evidence>
<dbReference type="GO" id="GO:0006915">
    <property type="term" value="P:apoptotic process"/>
    <property type="evidence" value="ECO:0007669"/>
    <property type="project" value="UniProtKB-KW"/>
</dbReference>
<proteinExistence type="inferred from homology"/>
<dbReference type="InterPro" id="IPR008383">
    <property type="entry name" value="API5"/>
</dbReference>
<evidence type="ECO:0000256" key="1">
    <source>
        <dbReference type="ARBA" id="ARBA00009515"/>
    </source>
</evidence>
<dbReference type="GO" id="GO:0043066">
    <property type="term" value="P:negative regulation of apoptotic process"/>
    <property type="evidence" value="ECO:0007669"/>
    <property type="project" value="TreeGrafter"/>
</dbReference>
<dbReference type="Gene3D" id="1.25.10.10">
    <property type="entry name" value="Leucine-rich Repeat Variant"/>
    <property type="match status" value="1"/>
</dbReference>
<dbReference type="EMBL" id="JAZDUA010000165">
    <property type="protein sequence ID" value="KAK7865834.1"/>
    <property type="molecule type" value="Genomic_DNA"/>
</dbReference>